<evidence type="ECO:0000256" key="1">
    <source>
        <dbReference type="SAM" id="MobiDB-lite"/>
    </source>
</evidence>
<accession>A0ABV4QKA6</accession>
<name>A0ABV4QKA6_9ACTN</name>
<dbReference type="Proteomes" id="UP001569963">
    <property type="component" value="Unassembled WGS sequence"/>
</dbReference>
<dbReference type="InterPro" id="IPR029787">
    <property type="entry name" value="Nucleotide_cyclase"/>
</dbReference>
<evidence type="ECO:0000313" key="3">
    <source>
        <dbReference type="Proteomes" id="UP001569963"/>
    </source>
</evidence>
<organism evidence="2 3">
    <name type="scientific">Actinomadura monticuli</name>
    <dbReference type="NCBI Taxonomy" id="3097367"/>
    <lineage>
        <taxon>Bacteria</taxon>
        <taxon>Bacillati</taxon>
        <taxon>Actinomycetota</taxon>
        <taxon>Actinomycetes</taxon>
        <taxon>Streptosporangiales</taxon>
        <taxon>Thermomonosporaceae</taxon>
        <taxon>Actinomadura</taxon>
    </lineage>
</organism>
<dbReference type="RefSeq" id="WP_371953935.1">
    <property type="nucleotide sequence ID" value="NZ_JAXCEI010000019.1"/>
</dbReference>
<gene>
    <name evidence="2" type="ORF">SM611_31280</name>
</gene>
<sequence>MQSDLSAVLDRAGDRAGLRRSSWWIQEAGDGEVSVLPDGEPEPRVVDDYVRHLYAELRRHNRDVPAGRELRLRMAVHYGPAFPAAKGHAGAGLVVASRLCDSEPLRRALDGTGAPLAVVLSERVFAETVAEEHTTLDPADFRQVTVRMKEFKGQAWILVPGHDLEGIDLDTAGTDDDRGVAPGPGGGTGTDADASPPPGAPGAQPSVPRAEGSVGDYAGAQIHTSHFVGRDETNYYGHGGDR</sequence>
<proteinExistence type="predicted"/>
<comment type="caution">
    <text evidence="2">The sequence shown here is derived from an EMBL/GenBank/DDBJ whole genome shotgun (WGS) entry which is preliminary data.</text>
</comment>
<keyword evidence="3" id="KW-1185">Reference proteome</keyword>
<feature type="region of interest" description="Disordered" evidence="1">
    <location>
        <begin position="168"/>
        <end position="242"/>
    </location>
</feature>
<evidence type="ECO:0000313" key="2">
    <source>
        <dbReference type="EMBL" id="MFA1543433.1"/>
    </source>
</evidence>
<dbReference type="Gene3D" id="3.30.70.1230">
    <property type="entry name" value="Nucleotide cyclase"/>
    <property type="match status" value="1"/>
</dbReference>
<feature type="compositionally biased region" description="Basic and acidic residues" evidence="1">
    <location>
        <begin position="228"/>
        <end position="242"/>
    </location>
</feature>
<reference evidence="2 3" key="1">
    <citation type="submission" date="2023-11" db="EMBL/GenBank/DDBJ databases">
        <title>Actinomadura monticuli sp. nov., isolated from volcanic ash.</title>
        <authorList>
            <person name="Lee S.D."/>
            <person name="Yang H."/>
            <person name="Kim I.S."/>
        </authorList>
    </citation>
    <scope>NUCLEOTIDE SEQUENCE [LARGE SCALE GENOMIC DNA]</scope>
    <source>
        <strain evidence="2 3">DLS-62</strain>
    </source>
</reference>
<protein>
    <submittedName>
        <fullName evidence="2">Uncharacterized protein</fullName>
    </submittedName>
</protein>
<dbReference type="EMBL" id="JAXCEI010000019">
    <property type="protein sequence ID" value="MFA1543433.1"/>
    <property type="molecule type" value="Genomic_DNA"/>
</dbReference>